<evidence type="ECO:0000313" key="2">
    <source>
        <dbReference type="EMBL" id="PIK61793.1"/>
    </source>
</evidence>
<proteinExistence type="predicted"/>
<dbReference type="Pfam" id="PF10175">
    <property type="entry name" value="MPP6"/>
    <property type="match status" value="1"/>
</dbReference>
<dbReference type="STRING" id="307972.A0A2G8LNG0"/>
<dbReference type="Proteomes" id="UP000230750">
    <property type="component" value="Unassembled WGS sequence"/>
</dbReference>
<sequence>MQLSKNVKQMKFMQRRYGQANAAEEEKALMSKVDEDHWVLDLPDLDVKESKFEVEDSFVPFENLQFGRFSFKGMNPVIEKLMANEKAKVQAEESDAREKEIAVSDEEMAARYSSLIGTIGKKFTKKRNRTGTMEESDIKKMKFMKPSDDD</sequence>
<accession>A0A2G8LNG0</accession>
<dbReference type="InterPro" id="IPR019324">
    <property type="entry name" value="MPP6"/>
</dbReference>
<feature type="compositionally biased region" description="Basic and acidic residues" evidence="1">
    <location>
        <begin position="136"/>
        <end position="150"/>
    </location>
</feature>
<keyword evidence="3" id="KW-1185">Reference proteome</keyword>
<dbReference type="AlphaFoldDB" id="A0A2G8LNG0"/>
<name>A0A2G8LNG0_STIJA</name>
<dbReference type="PANTHER" id="PTHR13582">
    <property type="entry name" value="M-PHASE PHOSPHOPROTEIN 6"/>
    <property type="match status" value="1"/>
</dbReference>
<protein>
    <submittedName>
        <fullName evidence="2">Putative M-phase phosphoprotein 6-like</fullName>
    </submittedName>
</protein>
<evidence type="ECO:0000313" key="3">
    <source>
        <dbReference type="Proteomes" id="UP000230750"/>
    </source>
</evidence>
<dbReference type="EMBL" id="MRZV01000024">
    <property type="protein sequence ID" value="PIK61793.1"/>
    <property type="molecule type" value="Genomic_DNA"/>
</dbReference>
<comment type="caution">
    <text evidence="2">The sequence shown here is derived from an EMBL/GenBank/DDBJ whole genome shotgun (WGS) entry which is preliminary data.</text>
</comment>
<feature type="region of interest" description="Disordered" evidence="1">
    <location>
        <begin position="126"/>
        <end position="150"/>
    </location>
</feature>
<gene>
    <name evidence="2" type="ORF">BSL78_01248</name>
</gene>
<dbReference type="GO" id="GO:0000460">
    <property type="term" value="P:maturation of 5.8S rRNA"/>
    <property type="evidence" value="ECO:0007669"/>
    <property type="project" value="TreeGrafter"/>
</dbReference>
<evidence type="ECO:0000256" key="1">
    <source>
        <dbReference type="SAM" id="MobiDB-lite"/>
    </source>
</evidence>
<dbReference type="OrthoDB" id="20403at2759"/>
<organism evidence="2 3">
    <name type="scientific">Stichopus japonicus</name>
    <name type="common">Sea cucumber</name>
    <dbReference type="NCBI Taxonomy" id="307972"/>
    <lineage>
        <taxon>Eukaryota</taxon>
        <taxon>Metazoa</taxon>
        <taxon>Echinodermata</taxon>
        <taxon>Eleutherozoa</taxon>
        <taxon>Echinozoa</taxon>
        <taxon>Holothuroidea</taxon>
        <taxon>Aspidochirotacea</taxon>
        <taxon>Aspidochirotida</taxon>
        <taxon>Stichopodidae</taxon>
        <taxon>Apostichopus</taxon>
    </lineage>
</organism>
<reference evidence="2 3" key="1">
    <citation type="journal article" date="2017" name="PLoS Biol.">
        <title>The sea cucumber genome provides insights into morphological evolution and visceral regeneration.</title>
        <authorList>
            <person name="Zhang X."/>
            <person name="Sun L."/>
            <person name="Yuan J."/>
            <person name="Sun Y."/>
            <person name="Gao Y."/>
            <person name="Zhang L."/>
            <person name="Li S."/>
            <person name="Dai H."/>
            <person name="Hamel J.F."/>
            <person name="Liu C."/>
            <person name="Yu Y."/>
            <person name="Liu S."/>
            <person name="Lin W."/>
            <person name="Guo K."/>
            <person name="Jin S."/>
            <person name="Xu P."/>
            <person name="Storey K.B."/>
            <person name="Huan P."/>
            <person name="Zhang T."/>
            <person name="Zhou Y."/>
            <person name="Zhang J."/>
            <person name="Lin C."/>
            <person name="Li X."/>
            <person name="Xing L."/>
            <person name="Huo D."/>
            <person name="Sun M."/>
            <person name="Wang L."/>
            <person name="Mercier A."/>
            <person name="Li F."/>
            <person name="Yang H."/>
            <person name="Xiang J."/>
        </authorList>
    </citation>
    <scope>NUCLEOTIDE SEQUENCE [LARGE SCALE GENOMIC DNA]</scope>
    <source>
        <strain evidence="2">Shaxun</strain>
        <tissue evidence="2">Muscle</tissue>
    </source>
</reference>
<dbReference type="PANTHER" id="PTHR13582:SF0">
    <property type="entry name" value="M-PHASE PHOSPHOPROTEIN 6"/>
    <property type="match status" value="1"/>
</dbReference>